<dbReference type="EMBL" id="JAEHOE010000079">
    <property type="protein sequence ID" value="KAG2488830.1"/>
    <property type="molecule type" value="Genomic_DNA"/>
</dbReference>
<evidence type="ECO:0000313" key="5">
    <source>
        <dbReference type="Proteomes" id="UP000612055"/>
    </source>
</evidence>
<evidence type="ECO:0000256" key="3">
    <source>
        <dbReference type="SAM" id="MobiDB-lite"/>
    </source>
</evidence>
<sequence length="223" mass="22486">MELHHDKVRIKYPVNWFCSVSVKEVDMPLSSIADVTLTDDEVLTAPYGLKEINLWSTSDHPSSGPTMAVSWVRGPAQAREAILLAVQLARGPAGREPSPAPPQEATPVPGHPQVEVVKELSPRPTSQTSSAPPPVAVAAAAGAAAAAAAAVEQAPAPEPAPSREAAPKAVEEEGAGAVGVEEVEAVVDGVANGAAKEAAAVAAAGKSAVAEVAAKPSGDGRQA</sequence>
<dbReference type="AlphaFoldDB" id="A0A836BTY2"/>
<evidence type="ECO:0000313" key="4">
    <source>
        <dbReference type="EMBL" id="KAG2488830.1"/>
    </source>
</evidence>
<proteinExistence type="predicted"/>
<keyword evidence="2" id="KW-0687">Ribonucleoprotein</keyword>
<dbReference type="PRINTS" id="PR00456">
    <property type="entry name" value="RIBOSOMALP2"/>
</dbReference>
<name>A0A836BTY2_9CHLO</name>
<protein>
    <submittedName>
        <fullName evidence="4">Uncharacterized protein</fullName>
    </submittedName>
</protein>
<evidence type="ECO:0000256" key="1">
    <source>
        <dbReference type="ARBA" id="ARBA00022980"/>
    </source>
</evidence>
<keyword evidence="1" id="KW-0689">Ribosomal protein</keyword>
<dbReference type="GO" id="GO:0006412">
    <property type="term" value="P:translation"/>
    <property type="evidence" value="ECO:0007669"/>
    <property type="project" value="InterPro"/>
</dbReference>
<dbReference type="InterPro" id="IPR001859">
    <property type="entry name" value="Ribosomal_P1/P2_euk"/>
</dbReference>
<dbReference type="Proteomes" id="UP000612055">
    <property type="component" value="Unassembled WGS sequence"/>
</dbReference>
<dbReference type="GO" id="GO:0005840">
    <property type="term" value="C:ribosome"/>
    <property type="evidence" value="ECO:0007669"/>
    <property type="project" value="UniProtKB-KW"/>
</dbReference>
<feature type="region of interest" description="Disordered" evidence="3">
    <location>
        <begin position="90"/>
        <end position="110"/>
    </location>
</feature>
<comment type="caution">
    <text evidence="4">The sequence shown here is derived from an EMBL/GenBank/DDBJ whole genome shotgun (WGS) entry which is preliminary data.</text>
</comment>
<feature type="region of interest" description="Disordered" evidence="3">
    <location>
        <begin position="150"/>
        <end position="178"/>
    </location>
</feature>
<gene>
    <name evidence="4" type="ORF">HYH03_012629</name>
</gene>
<accession>A0A836BTY2</accession>
<evidence type="ECO:0000256" key="2">
    <source>
        <dbReference type="ARBA" id="ARBA00023274"/>
    </source>
</evidence>
<organism evidence="4 5">
    <name type="scientific">Edaphochlamys debaryana</name>
    <dbReference type="NCBI Taxonomy" id="47281"/>
    <lineage>
        <taxon>Eukaryota</taxon>
        <taxon>Viridiplantae</taxon>
        <taxon>Chlorophyta</taxon>
        <taxon>core chlorophytes</taxon>
        <taxon>Chlorophyceae</taxon>
        <taxon>CS clade</taxon>
        <taxon>Chlamydomonadales</taxon>
        <taxon>Chlamydomonadales incertae sedis</taxon>
        <taxon>Edaphochlamys</taxon>
    </lineage>
</organism>
<keyword evidence="5" id="KW-1185">Reference proteome</keyword>
<reference evidence="4" key="1">
    <citation type="journal article" date="2020" name="bioRxiv">
        <title>Comparative genomics of Chlamydomonas.</title>
        <authorList>
            <person name="Craig R.J."/>
            <person name="Hasan A.R."/>
            <person name="Ness R.W."/>
            <person name="Keightley P.D."/>
        </authorList>
    </citation>
    <scope>NUCLEOTIDE SEQUENCE</scope>
    <source>
        <strain evidence="4">CCAP 11/70</strain>
    </source>
</reference>
<dbReference type="GO" id="GO:0003735">
    <property type="term" value="F:structural constituent of ribosome"/>
    <property type="evidence" value="ECO:0007669"/>
    <property type="project" value="InterPro"/>
</dbReference>
<dbReference type="GO" id="GO:1990904">
    <property type="term" value="C:ribonucleoprotein complex"/>
    <property type="evidence" value="ECO:0007669"/>
    <property type="project" value="UniProtKB-KW"/>
</dbReference>